<accession>A0A1L7LMF1</accession>
<evidence type="ECO:0000256" key="1">
    <source>
        <dbReference type="SAM" id="Phobius"/>
    </source>
</evidence>
<dbReference type="KEGG" id="kmx:KLMA_20838"/>
<name>A0A1L7LMF1_KLUMD</name>
<dbReference type="EMBL" id="AP012214">
    <property type="protein sequence ID" value="BAQ55763.1"/>
    <property type="molecule type" value="Genomic_DNA"/>
</dbReference>
<organism evidence="2 3">
    <name type="scientific">Kluyveromyces marxianus (strain DMKU3-1042 / BCC 29191 / NBRC 104275)</name>
    <name type="common">Yeast</name>
    <name type="synonym">Candida kefyr</name>
    <dbReference type="NCBI Taxonomy" id="1003335"/>
    <lineage>
        <taxon>Eukaryota</taxon>
        <taxon>Fungi</taxon>
        <taxon>Dikarya</taxon>
        <taxon>Ascomycota</taxon>
        <taxon>Saccharomycotina</taxon>
        <taxon>Saccharomycetes</taxon>
        <taxon>Saccharomycetales</taxon>
        <taxon>Saccharomycetaceae</taxon>
        <taxon>Kluyveromyces</taxon>
    </lineage>
</organism>
<keyword evidence="1" id="KW-0472">Membrane</keyword>
<feature type="transmembrane region" description="Helical" evidence="1">
    <location>
        <begin position="81"/>
        <end position="100"/>
    </location>
</feature>
<protein>
    <submittedName>
        <fullName evidence="2">Uncharacterized protein</fullName>
    </submittedName>
</protein>
<proteinExistence type="predicted"/>
<dbReference type="Proteomes" id="UP000065495">
    <property type="component" value="Chromosome 2"/>
</dbReference>
<sequence length="161" mass="17893">MFVSFYSCDVTFSFVFSACYSSFPDFSCPISYYGKSLCFMFLFLTSSLGNVSEYILGLFFVPHLSPGLSCPQFPMLPALHFSYTFTALTNLAPLAIKLHLTYTCNPHFPVLPGCHSQPYLSAPITCLPSHTILIFIFFFITLYGTNISPSPSSNSLSHSHC</sequence>
<evidence type="ECO:0000313" key="3">
    <source>
        <dbReference type="Proteomes" id="UP000065495"/>
    </source>
</evidence>
<reference evidence="2 3" key="1">
    <citation type="journal article" date="2015" name="Biotechnol. Biofuels">
        <title>Genetic basis of the highly efficient yeast Kluyveromyces marxianus: complete genome sequence and transcriptome analyses.</title>
        <authorList>
            <person name="Lertwattanasakul N."/>
            <person name="Kosaka T."/>
            <person name="Hosoyama A."/>
            <person name="Suzuki Y."/>
            <person name="Rodrussamee N."/>
            <person name="Matsutani M."/>
            <person name="Murata M."/>
            <person name="Fujimoto N."/>
            <person name="Suprayogi"/>
            <person name="Tsuchikane K."/>
            <person name="Limtong S."/>
            <person name="Fujita N."/>
            <person name="Yamada M."/>
        </authorList>
    </citation>
    <scope>NUCLEOTIDE SEQUENCE [LARGE SCALE GENOMIC DNA]</scope>
    <source>
        <strain evidence="3">DMKU3-1042 / BCC 29191 / NBRC 104275</strain>
    </source>
</reference>
<keyword evidence="1" id="KW-1133">Transmembrane helix</keyword>
<feature type="transmembrane region" description="Helical" evidence="1">
    <location>
        <begin position="120"/>
        <end position="143"/>
    </location>
</feature>
<dbReference type="RefSeq" id="XP_022678474.1">
    <property type="nucleotide sequence ID" value="XM_022818487.1"/>
</dbReference>
<gene>
    <name evidence="2" type="ORF">KLMA_20838</name>
</gene>
<dbReference type="AlphaFoldDB" id="A0A1L7LMF1"/>
<keyword evidence="1" id="KW-0812">Transmembrane</keyword>
<evidence type="ECO:0000313" key="2">
    <source>
        <dbReference type="EMBL" id="BAQ55763.1"/>
    </source>
</evidence>
<dbReference type="GeneID" id="34715294"/>
<feature type="transmembrane region" description="Helical" evidence="1">
    <location>
        <begin position="37"/>
        <end position="61"/>
    </location>
</feature>
<dbReference type="VEuPathDB" id="FungiDB:KLMA_20838"/>